<comment type="similarity">
    <text evidence="1 6">Belongs to the type-B carboxylesterase/lipase family.</text>
</comment>
<evidence type="ECO:0000256" key="2">
    <source>
        <dbReference type="ARBA" id="ARBA00022487"/>
    </source>
</evidence>
<keyword evidence="6" id="KW-0732">Signal</keyword>
<evidence type="ECO:0000256" key="1">
    <source>
        <dbReference type="ARBA" id="ARBA00005964"/>
    </source>
</evidence>
<dbReference type="AlphaFoldDB" id="A0A182QKT3"/>
<dbReference type="EnsemblMetazoa" id="AFAF012230-RA">
    <property type="protein sequence ID" value="AFAF012230-PA"/>
    <property type="gene ID" value="AFAF012230"/>
</dbReference>
<feature type="chain" id="PRO_5007951041" description="Carboxylic ester hydrolase" evidence="6">
    <location>
        <begin position="22"/>
        <end position="607"/>
    </location>
</feature>
<dbReference type="GO" id="GO:0052689">
    <property type="term" value="F:carboxylic ester hydrolase activity"/>
    <property type="evidence" value="ECO:0007669"/>
    <property type="project" value="UniProtKB-KW"/>
</dbReference>
<dbReference type="Proteomes" id="UP000075886">
    <property type="component" value="Unassembled WGS sequence"/>
</dbReference>
<dbReference type="InterPro" id="IPR002018">
    <property type="entry name" value="CarbesteraseB"/>
</dbReference>
<dbReference type="InterPro" id="IPR019819">
    <property type="entry name" value="Carboxylesterase_B_CS"/>
</dbReference>
<keyword evidence="4" id="KW-1015">Disulfide bond</keyword>
<evidence type="ECO:0000259" key="7">
    <source>
        <dbReference type="Pfam" id="PF00135"/>
    </source>
</evidence>
<accession>A0A182QKT3</accession>
<dbReference type="SUPFAM" id="SSF53474">
    <property type="entry name" value="alpha/beta-Hydrolases"/>
    <property type="match status" value="1"/>
</dbReference>
<dbReference type="InterPro" id="IPR050309">
    <property type="entry name" value="Type-B_Carboxylest/Lipase"/>
</dbReference>
<evidence type="ECO:0000313" key="9">
    <source>
        <dbReference type="Proteomes" id="UP000075886"/>
    </source>
</evidence>
<dbReference type="EMBL" id="AXCN02001636">
    <property type="status" value="NOT_ANNOTATED_CDS"/>
    <property type="molecule type" value="Genomic_DNA"/>
</dbReference>
<dbReference type="Pfam" id="PF00135">
    <property type="entry name" value="COesterase"/>
    <property type="match status" value="1"/>
</dbReference>
<evidence type="ECO:0000256" key="6">
    <source>
        <dbReference type="RuleBase" id="RU361235"/>
    </source>
</evidence>
<evidence type="ECO:0000313" key="8">
    <source>
        <dbReference type="EnsemblMetazoa" id="AFAF012230-PA"/>
    </source>
</evidence>
<keyword evidence="3 6" id="KW-0378">Hydrolase</keyword>
<evidence type="ECO:0000256" key="5">
    <source>
        <dbReference type="ARBA" id="ARBA00023180"/>
    </source>
</evidence>
<keyword evidence="2" id="KW-0719">Serine esterase</keyword>
<evidence type="ECO:0000256" key="4">
    <source>
        <dbReference type="ARBA" id="ARBA00023157"/>
    </source>
</evidence>
<organism evidence="8 9">
    <name type="scientific">Anopheles farauti</name>
    <dbReference type="NCBI Taxonomy" id="69004"/>
    <lineage>
        <taxon>Eukaryota</taxon>
        <taxon>Metazoa</taxon>
        <taxon>Ecdysozoa</taxon>
        <taxon>Arthropoda</taxon>
        <taxon>Hexapoda</taxon>
        <taxon>Insecta</taxon>
        <taxon>Pterygota</taxon>
        <taxon>Neoptera</taxon>
        <taxon>Endopterygota</taxon>
        <taxon>Diptera</taxon>
        <taxon>Nematocera</taxon>
        <taxon>Culicoidea</taxon>
        <taxon>Culicidae</taxon>
        <taxon>Anophelinae</taxon>
        <taxon>Anopheles</taxon>
    </lineage>
</organism>
<reference evidence="9" key="1">
    <citation type="submission" date="2014-01" db="EMBL/GenBank/DDBJ databases">
        <title>The Genome Sequence of Anopheles farauti FAR1 (V2).</title>
        <authorList>
            <consortium name="The Broad Institute Genomics Platform"/>
            <person name="Neafsey D.E."/>
            <person name="Besansky N."/>
            <person name="Howell P."/>
            <person name="Walton C."/>
            <person name="Young S.K."/>
            <person name="Zeng Q."/>
            <person name="Gargeya S."/>
            <person name="Fitzgerald M."/>
            <person name="Haas B."/>
            <person name="Abouelleil A."/>
            <person name="Allen A.W."/>
            <person name="Alvarado L."/>
            <person name="Arachchi H.M."/>
            <person name="Berlin A.M."/>
            <person name="Chapman S.B."/>
            <person name="Gainer-Dewar J."/>
            <person name="Goldberg J."/>
            <person name="Griggs A."/>
            <person name="Gujja S."/>
            <person name="Hansen M."/>
            <person name="Howarth C."/>
            <person name="Imamovic A."/>
            <person name="Ireland A."/>
            <person name="Larimer J."/>
            <person name="McCowan C."/>
            <person name="Murphy C."/>
            <person name="Pearson M."/>
            <person name="Poon T.W."/>
            <person name="Priest M."/>
            <person name="Roberts A."/>
            <person name="Saif S."/>
            <person name="Shea T."/>
            <person name="Sisk P."/>
            <person name="Sykes S."/>
            <person name="Wortman J."/>
            <person name="Nusbaum C."/>
            <person name="Birren B."/>
        </authorList>
    </citation>
    <scope>NUCLEOTIDE SEQUENCE [LARGE SCALE GENOMIC DNA]</scope>
    <source>
        <strain evidence="9">FAR1</strain>
    </source>
</reference>
<name>A0A182QKT3_9DIPT</name>
<dbReference type="Gene3D" id="3.40.50.1820">
    <property type="entry name" value="alpha/beta hydrolase"/>
    <property type="match status" value="1"/>
</dbReference>
<keyword evidence="9" id="KW-1185">Reference proteome</keyword>
<dbReference type="EC" id="3.1.1.-" evidence="6"/>
<keyword evidence="5" id="KW-0325">Glycoprotein</keyword>
<feature type="domain" description="Carboxylesterase type B" evidence="7">
    <location>
        <begin position="50"/>
        <end position="541"/>
    </location>
</feature>
<dbReference type="STRING" id="69004.A0A182QKT3"/>
<feature type="signal peptide" evidence="6">
    <location>
        <begin position="1"/>
        <end position="21"/>
    </location>
</feature>
<dbReference type="PROSITE" id="PS00122">
    <property type="entry name" value="CARBOXYLESTERASE_B_1"/>
    <property type="match status" value="1"/>
</dbReference>
<sequence>MRDGTFLLLLIACWRIDPTVTSGVPAEVIDDDDEPNPACSIQLGENATADGIHNRTFHESAYCAFFGIRYAKPPVGELRFADPVRLDPTGHRNYTAYGSICPQYKNINRQDGLLGEEDCLFLNVFAPVLAKGVKYPVLVFVHGGSFVAGSGEVYGVDLLMDNELVVVTLNYRLGVLGFLKHERQNITGNYGLKDQLEALRWVQRNIRYFGGDPERVTLMGHSAGAAAVSHHLYHEPARGLFHGLIVLSGSPLAPWAVLYDYQRCLDNYLRDVSAITLSEFRELPFRQLFIADEKFRYVFAYCSMFYTCFVPTLEDQPNARAYFSKPPHESVHTERPQRVPVLVSETSTEFKLLVPHVFDFWMSNNYLNQRSPEVKRQIGEILDNVGDWAVAQGLELSKRRFYQNMANMANLIYPIRRLLQELGKHLGEDQLYYLRFEFDGMFGEYKKKIYTSYLETDEYGAIHGDELGYIFSPYNLRDALANRSEYRRELSVHIRTVELVANFVKYGNPTPKPSKLSGLLWPAYSEANNRTEYLNIDEQFTLRRVDDGRNVYYLLWKIVYECLYYATCEPVTKLEEFSQLYASMVTAGHNKADDYDQLDEDIKNNVS</sequence>
<reference evidence="8" key="2">
    <citation type="submission" date="2020-05" db="UniProtKB">
        <authorList>
            <consortium name="EnsemblMetazoa"/>
        </authorList>
    </citation>
    <scope>IDENTIFICATION</scope>
    <source>
        <strain evidence="8">FAR1</strain>
    </source>
</reference>
<protein>
    <recommendedName>
        <fullName evidence="6">Carboxylic ester hydrolase</fullName>
        <ecNumber evidence="6">3.1.1.-</ecNumber>
    </recommendedName>
</protein>
<proteinExistence type="inferred from homology"/>
<dbReference type="VEuPathDB" id="VectorBase:AFAF012230"/>
<dbReference type="InterPro" id="IPR029058">
    <property type="entry name" value="AB_hydrolase_fold"/>
</dbReference>
<evidence type="ECO:0000256" key="3">
    <source>
        <dbReference type="ARBA" id="ARBA00022801"/>
    </source>
</evidence>
<dbReference type="PROSITE" id="PS00941">
    <property type="entry name" value="CARBOXYLESTERASE_B_2"/>
    <property type="match status" value="1"/>
</dbReference>
<dbReference type="PANTHER" id="PTHR11559">
    <property type="entry name" value="CARBOXYLESTERASE"/>
    <property type="match status" value="1"/>
</dbReference>
<dbReference type="InterPro" id="IPR019826">
    <property type="entry name" value="Carboxylesterase_B_AS"/>
</dbReference>